<dbReference type="InterPro" id="IPR042204">
    <property type="entry name" value="2Fe-2S-bd_N"/>
</dbReference>
<accession>A0A5E4XM98</accession>
<dbReference type="SUPFAM" id="SSF54292">
    <property type="entry name" value="2Fe-2S ferredoxin-like"/>
    <property type="match status" value="1"/>
</dbReference>
<dbReference type="RefSeq" id="WP_224788869.1">
    <property type="nucleotide sequence ID" value="NZ_CABPRZ010000018.1"/>
</dbReference>
<evidence type="ECO:0000313" key="3">
    <source>
        <dbReference type="Proteomes" id="UP000414233"/>
    </source>
</evidence>
<organism evidence="2 3">
    <name type="scientific">Pandoraea terrae</name>
    <dbReference type="NCBI Taxonomy" id="1537710"/>
    <lineage>
        <taxon>Bacteria</taxon>
        <taxon>Pseudomonadati</taxon>
        <taxon>Pseudomonadota</taxon>
        <taxon>Betaproteobacteria</taxon>
        <taxon>Burkholderiales</taxon>
        <taxon>Burkholderiaceae</taxon>
        <taxon>Pandoraea</taxon>
    </lineage>
</organism>
<dbReference type="EMBL" id="CABPRZ010000018">
    <property type="protein sequence ID" value="VVE37403.1"/>
    <property type="molecule type" value="Genomic_DNA"/>
</dbReference>
<dbReference type="Gene3D" id="3.10.20.440">
    <property type="entry name" value="2Fe-2S iron-sulphur cluster binding domain, sarcosine oxidase, alpha subunit, N-terminal domain"/>
    <property type="match status" value="1"/>
</dbReference>
<dbReference type="InterPro" id="IPR036010">
    <property type="entry name" value="2Fe-2S_ferredoxin-like_sf"/>
</dbReference>
<dbReference type="AlphaFoldDB" id="A0A5E4XM98"/>
<gene>
    <name evidence="2" type="primary">hcnA_1</name>
    <name evidence="2" type="ORF">PTE30175_03872</name>
</gene>
<keyword evidence="3" id="KW-1185">Reference proteome</keyword>
<proteinExistence type="predicted"/>
<protein>
    <submittedName>
        <fullName evidence="2">Hydrogen cyanide synthase subunit HcnA</fullName>
        <ecNumber evidence="2">1.4.99.5</ecNumber>
    </submittedName>
</protein>
<evidence type="ECO:0000313" key="2">
    <source>
        <dbReference type="EMBL" id="VVE37403.1"/>
    </source>
</evidence>
<dbReference type="Proteomes" id="UP000414233">
    <property type="component" value="Unassembled WGS sequence"/>
</dbReference>
<sequence length="129" mass="14075">MSDSSREILPEDARMPSRARFVRVAEAGRNTFRMSVDGRMIDACEGDTLMVALLTTQNALRDSEFGGERRAGFCLMGACQDCWVWTRDGARLRACTTPAAPGMAIVTRLVRGGDATMTTAAGEDVWPRV</sequence>
<dbReference type="Pfam" id="PF13510">
    <property type="entry name" value="Fer2_4"/>
    <property type="match status" value="1"/>
</dbReference>
<evidence type="ECO:0000256" key="1">
    <source>
        <dbReference type="ARBA" id="ARBA00023002"/>
    </source>
</evidence>
<dbReference type="GO" id="GO:0050622">
    <property type="term" value="F:glycine dehydrogenase (cyanide-forming) activity"/>
    <property type="evidence" value="ECO:0007669"/>
    <property type="project" value="UniProtKB-EC"/>
</dbReference>
<dbReference type="EC" id="1.4.99.5" evidence="2"/>
<reference evidence="2 3" key="1">
    <citation type="submission" date="2019-08" db="EMBL/GenBank/DDBJ databases">
        <authorList>
            <person name="Peeters C."/>
        </authorList>
    </citation>
    <scope>NUCLEOTIDE SEQUENCE [LARGE SCALE GENOMIC DNA]</scope>
    <source>
        <strain evidence="2 3">LMG 30175</strain>
    </source>
</reference>
<keyword evidence="1 2" id="KW-0560">Oxidoreductase</keyword>
<name>A0A5E4XM98_9BURK</name>
<dbReference type="GO" id="GO:0051536">
    <property type="term" value="F:iron-sulfur cluster binding"/>
    <property type="evidence" value="ECO:0007669"/>
    <property type="project" value="InterPro"/>
</dbReference>